<proteinExistence type="inferred from homology"/>
<dbReference type="GO" id="GO:0003824">
    <property type="term" value="F:catalytic activity"/>
    <property type="evidence" value="ECO:0007669"/>
    <property type="project" value="InterPro"/>
</dbReference>
<gene>
    <name evidence="4" type="primary">echA5</name>
    <name evidence="4" type="ORF">KTA_42170</name>
</gene>
<protein>
    <submittedName>
        <fullName evidence="4">Enoyl-CoA hydratase</fullName>
    </submittedName>
</protein>
<dbReference type="SUPFAM" id="SSF52096">
    <property type="entry name" value="ClpP/crotonase"/>
    <property type="match status" value="1"/>
</dbReference>
<comment type="similarity">
    <text evidence="1 2">Belongs to the enoyl-CoA hydratase/isomerase family.</text>
</comment>
<evidence type="ECO:0000313" key="4">
    <source>
        <dbReference type="EMBL" id="BBH96018.1"/>
    </source>
</evidence>
<dbReference type="PROSITE" id="PS00166">
    <property type="entry name" value="ENOYL_COA_HYDRATASE"/>
    <property type="match status" value="1"/>
</dbReference>
<dbReference type="Pfam" id="PF00378">
    <property type="entry name" value="ECH_1"/>
    <property type="match status" value="1"/>
</dbReference>
<dbReference type="EMBL" id="AP019377">
    <property type="protein sequence ID" value="BBH96018.1"/>
    <property type="molecule type" value="Genomic_DNA"/>
</dbReference>
<sequence length="273" mass="29328">MSEHAAESAALERPGEARPLLVEQQGAILIVTLNRPERRNAISRELAAALLETFGSFEADPGLAVAVLTGAGGCFCSGFDLKELATGQVPSPDDNGHGPLGPTRLLLQKPVIAAIEGYAVAGGLELALWCDLRVAAEDAVFGVYNRRWGIPLIDGGTVRLPRLIGQSQALDLILTGRSVSGEEAWRMGLVNRLTPHGEALPTALKLAQQLARFPQQGLRSDRLSLYEQWSLPLPEALRLEARYGARTLQTGEASSGARRFAEGHGRHGRFDDQ</sequence>
<dbReference type="Gene3D" id="1.10.287.2460">
    <property type="match status" value="1"/>
</dbReference>
<dbReference type="NCBIfam" id="NF006108">
    <property type="entry name" value="PRK08259.1"/>
    <property type="match status" value="1"/>
</dbReference>
<feature type="region of interest" description="Disordered" evidence="3">
    <location>
        <begin position="250"/>
        <end position="273"/>
    </location>
</feature>
<feature type="compositionally biased region" description="Basic and acidic residues" evidence="3">
    <location>
        <begin position="259"/>
        <end position="273"/>
    </location>
</feature>
<dbReference type="InterPro" id="IPR001753">
    <property type="entry name" value="Enoyl-CoA_hydra/iso"/>
</dbReference>
<organism evidence="4">
    <name type="scientific">Thermogemmatispora argillosa</name>
    <dbReference type="NCBI Taxonomy" id="2045280"/>
    <lineage>
        <taxon>Bacteria</taxon>
        <taxon>Bacillati</taxon>
        <taxon>Chloroflexota</taxon>
        <taxon>Ktedonobacteria</taxon>
        <taxon>Thermogemmatisporales</taxon>
        <taxon>Thermogemmatisporaceae</taxon>
        <taxon>Thermogemmatispora</taxon>
    </lineage>
</organism>
<dbReference type="CDD" id="cd06558">
    <property type="entry name" value="crotonase-like"/>
    <property type="match status" value="1"/>
</dbReference>
<reference evidence="4" key="1">
    <citation type="submission" date="2018-12" db="EMBL/GenBank/DDBJ databases">
        <title>Novel natural products biosynthetic potential of the class Ktedonobacteria.</title>
        <authorList>
            <person name="Zheng Y."/>
            <person name="Saitou A."/>
            <person name="Wang C.M."/>
            <person name="Toyoda A."/>
            <person name="Minakuchi Y."/>
            <person name="Sekiguchi Y."/>
            <person name="Ueda K."/>
            <person name="Takano H."/>
            <person name="Sakai Y."/>
            <person name="Yokota A."/>
            <person name="Yabe S."/>
        </authorList>
    </citation>
    <scope>NUCLEOTIDE SEQUENCE</scope>
    <source>
        <strain evidence="4">A3-2</strain>
    </source>
</reference>
<accession>A0A455T964</accession>
<dbReference type="AlphaFoldDB" id="A0A455T964"/>
<evidence type="ECO:0000256" key="1">
    <source>
        <dbReference type="ARBA" id="ARBA00005254"/>
    </source>
</evidence>
<evidence type="ECO:0000256" key="3">
    <source>
        <dbReference type="SAM" id="MobiDB-lite"/>
    </source>
</evidence>
<dbReference type="Gene3D" id="3.90.226.10">
    <property type="entry name" value="2-enoyl-CoA Hydratase, Chain A, domain 1"/>
    <property type="match status" value="1"/>
</dbReference>
<name>A0A455T964_9CHLR</name>
<dbReference type="PANTHER" id="PTHR43802">
    <property type="entry name" value="ENOYL-COA HYDRATASE"/>
    <property type="match status" value="1"/>
</dbReference>
<dbReference type="InterPro" id="IPR029045">
    <property type="entry name" value="ClpP/crotonase-like_dom_sf"/>
</dbReference>
<dbReference type="PANTHER" id="PTHR43802:SF1">
    <property type="entry name" value="IP11341P-RELATED"/>
    <property type="match status" value="1"/>
</dbReference>
<evidence type="ECO:0000256" key="2">
    <source>
        <dbReference type="RuleBase" id="RU003707"/>
    </source>
</evidence>
<dbReference type="InterPro" id="IPR018376">
    <property type="entry name" value="Enoyl-CoA_hyd/isom_CS"/>
</dbReference>